<protein>
    <submittedName>
        <fullName evidence="1">Uncharacterized protein</fullName>
    </submittedName>
</protein>
<dbReference type="EMBL" id="JASBWV010000010">
    <property type="protein sequence ID" value="KAJ9124507.1"/>
    <property type="molecule type" value="Genomic_DNA"/>
</dbReference>
<keyword evidence="2" id="KW-1185">Reference proteome</keyword>
<accession>A0ACC2XKM1</accession>
<comment type="caution">
    <text evidence="1">The sequence shown here is derived from an EMBL/GenBank/DDBJ whole genome shotgun (WGS) entry which is preliminary data.</text>
</comment>
<gene>
    <name evidence="1" type="ORF">QFC24_003298</name>
</gene>
<name>A0ACC2XKM1_9TREE</name>
<evidence type="ECO:0000313" key="1">
    <source>
        <dbReference type="EMBL" id="KAJ9124507.1"/>
    </source>
</evidence>
<proteinExistence type="predicted"/>
<dbReference type="Proteomes" id="UP001234202">
    <property type="component" value="Unassembled WGS sequence"/>
</dbReference>
<organism evidence="1 2">
    <name type="scientific">Naganishia onofrii</name>
    <dbReference type="NCBI Taxonomy" id="1851511"/>
    <lineage>
        <taxon>Eukaryota</taxon>
        <taxon>Fungi</taxon>
        <taxon>Dikarya</taxon>
        <taxon>Basidiomycota</taxon>
        <taxon>Agaricomycotina</taxon>
        <taxon>Tremellomycetes</taxon>
        <taxon>Filobasidiales</taxon>
        <taxon>Filobasidiaceae</taxon>
        <taxon>Naganishia</taxon>
    </lineage>
</organism>
<sequence>MANNANMNPGAFQFIPGQGFVPSQPVQQSGAPGAQGQQGYPAGYNPYAQQHGGYAGGYAQQPYGQQQGGYGGYPQQGGYQGGAAGQGAYNQGGFVPPQARQGGGFPGQQQQTFQPRQQQAFQPRQQQQFSADQQSASVVDSKPAGPAKTVSLSIGGAPSATVPKSNEPRKVVSLGAKKPADAATKPAAKAVSISIGGGAKKPASDAANSSAASTRTSTPAPPAKKQEKADEPADWEEAEPVPAPKAAAAEAPSATEAQKSAPTESKVKVSTGATNFSRAAARNDTEAIAKEAAQVADEDTLKELYGGDIVDPNVKQHLNIVFIGHVDAGKSTMGGQLLYLCGMVDKRTMEKLEKEAKEAGRESWYLSWALDSTPQERAKGKTVEVGRAYFETDMRRYTILDAPGHKTYVPSMISGAAQADIAVLVISARKGEFETGFERGGQTREHAMLVKNNGINKLVVVVNKMDDATVQWSKERFDEVQSKITPYLKQVGFNPKTDLTFIPVSAYAGQNIKDSVPKSVAPWYDGPSLLQHLDNFPITDRNVNAPFMLPVSEKYNEMGAMVVGKAETGRVKKGDSLLLMPNKAAVEVAGVYDEQGEELPVAYCGDNVRIRLKGVTDEEVSPGFVLTSAVKPIRVATQFEAQLAIVDTKNIVAAGYACVLHLHTLAEEVTITALPHYFDKKTGRKSRKPAQFAKKGMRVIAVIQTSAPICIEKYADYPMLGRFTLRDEGKTVAIGKVTKVLDNQSNETPNIGDLSLTEKEATNAA</sequence>
<evidence type="ECO:0000313" key="2">
    <source>
        <dbReference type="Proteomes" id="UP001234202"/>
    </source>
</evidence>
<reference evidence="1" key="1">
    <citation type="submission" date="2023-04" db="EMBL/GenBank/DDBJ databases">
        <title>Draft Genome sequencing of Naganishia species isolated from polar environments using Oxford Nanopore Technology.</title>
        <authorList>
            <person name="Leo P."/>
            <person name="Venkateswaran K."/>
        </authorList>
    </citation>
    <scope>NUCLEOTIDE SEQUENCE</scope>
    <source>
        <strain evidence="1">DBVPG 5303</strain>
    </source>
</reference>